<accession>A0AA85B435</accession>
<evidence type="ECO:0000256" key="2">
    <source>
        <dbReference type="ARBA" id="ARBA00004245"/>
    </source>
</evidence>
<organism evidence="8 9">
    <name type="scientific">Schistosoma mattheei</name>
    <dbReference type="NCBI Taxonomy" id="31246"/>
    <lineage>
        <taxon>Eukaryota</taxon>
        <taxon>Metazoa</taxon>
        <taxon>Spiralia</taxon>
        <taxon>Lophotrochozoa</taxon>
        <taxon>Platyhelminthes</taxon>
        <taxon>Trematoda</taxon>
        <taxon>Digenea</taxon>
        <taxon>Strigeidida</taxon>
        <taxon>Schistosomatoidea</taxon>
        <taxon>Schistosomatidae</taxon>
        <taxon>Schistosoma</taxon>
    </lineage>
</organism>
<evidence type="ECO:0000256" key="5">
    <source>
        <dbReference type="ARBA" id="ARBA00023273"/>
    </source>
</evidence>
<sequence>MRESIYNLIPLEQPPKALLPRYKSCSQREVISLFNIKKFPCKTMGVPKVNPPNPQCYLKMRHSAPELFRKNDEPLKGEKCSDGYHKDEKKSLIDQLKDKWQQRYRQYQSLSVMIDTPPKMHHKLWLEKEMEDIEKT</sequence>
<evidence type="ECO:0000313" key="8">
    <source>
        <dbReference type="Proteomes" id="UP000050791"/>
    </source>
</evidence>
<keyword evidence="3" id="KW-0963">Cytoplasm</keyword>
<dbReference type="GO" id="GO:0005879">
    <property type="term" value="C:axonemal microtubule"/>
    <property type="evidence" value="ECO:0007669"/>
    <property type="project" value="TreeGrafter"/>
</dbReference>
<evidence type="ECO:0000256" key="6">
    <source>
        <dbReference type="SAM" id="MobiDB-lite"/>
    </source>
</evidence>
<evidence type="ECO:0000256" key="4">
    <source>
        <dbReference type="ARBA" id="ARBA00023212"/>
    </source>
</evidence>
<dbReference type="GO" id="GO:0005516">
    <property type="term" value="F:calmodulin binding"/>
    <property type="evidence" value="ECO:0007669"/>
    <property type="project" value="TreeGrafter"/>
</dbReference>
<keyword evidence="4" id="KW-0206">Cytoskeleton</keyword>
<dbReference type="AlphaFoldDB" id="A0AA85B435"/>
<dbReference type="PROSITE" id="PS51665">
    <property type="entry name" value="ENKURIN"/>
    <property type="match status" value="1"/>
</dbReference>
<evidence type="ECO:0000256" key="3">
    <source>
        <dbReference type="ARBA" id="ARBA00022490"/>
    </source>
</evidence>
<dbReference type="GO" id="GO:0001669">
    <property type="term" value="C:acrosomal vesicle"/>
    <property type="evidence" value="ECO:0007669"/>
    <property type="project" value="TreeGrafter"/>
</dbReference>
<comment type="subcellular location">
    <subcellularLocation>
        <location evidence="1">Cell projection</location>
        <location evidence="1">Cilium</location>
    </subcellularLocation>
    <subcellularLocation>
        <location evidence="2">Cytoplasm</location>
        <location evidence="2">Cytoskeleton</location>
    </subcellularLocation>
</comment>
<dbReference type="InterPro" id="IPR027012">
    <property type="entry name" value="Enkurin_dom"/>
</dbReference>
<feature type="domain" description="Enkurin" evidence="7">
    <location>
        <begin position="59"/>
        <end position="136"/>
    </location>
</feature>
<name>A0AA85B435_9TREM</name>
<keyword evidence="5" id="KW-0966">Cell projection</keyword>
<reference evidence="9" key="1">
    <citation type="submission" date="2023-11" db="UniProtKB">
        <authorList>
            <consortium name="WormBaseParasite"/>
        </authorList>
    </citation>
    <scope>IDENTIFICATION</scope>
</reference>
<feature type="region of interest" description="Disordered" evidence="6">
    <location>
        <begin position="68"/>
        <end position="89"/>
    </location>
</feature>
<dbReference type="Proteomes" id="UP000050791">
    <property type="component" value="Unassembled WGS sequence"/>
</dbReference>
<protein>
    <recommendedName>
        <fullName evidence="7">Enkurin domain-containing protein</fullName>
    </recommendedName>
</protein>
<dbReference type="InterPro" id="IPR052102">
    <property type="entry name" value="Enkurin_domain-protein"/>
</dbReference>
<evidence type="ECO:0000313" key="9">
    <source>
        <dbReference type="WBParaSite" id="SMTH1_310.1"/>
    </source>
</evidence>
<evidence type="ECO:0000256" key="1">
    <source>
        <dbReference type="ARBA" id="ARBA00004138"/>
    </source>
</evidence>
<dbReference type="PANTHER" id="PTHR21490:SF0">
    <property type="entry name" value="ENKURIN"/>
    <property type="match status" value="1"/>
</dbReference>
<dbReference type="Pfam" id="PF13864">
    <property type="entry name" value="Enkurin"/>
    <property type="match status" value="1"/>
</dbReference>
<evidence type="ECO:0000259" key="7">
    <source>
        <dbReference type="PROSITE" id="PS51665"/>
    </source>
</evidence>
<proteinExistence type="predicted"/>
<dbReference type="PANTHER" id="PTHR21490">
    <property type="entry name" value="ENKURIN-RELATED"/>
    <property type="match status" value="1"/>
</dbReference>
<dbReference type="WBParaSite" id="SMTH1_310.1">
    <property type="protein sequence ID" value="SMTH1_310.1"/>
    <property type="gene ID" value="SMTH1_310"/>
</dbReference>